<evidence type="ECO:0000313" key="15">
    <source>
        <dbReference type="Proteomes" id="UP001149090"/>
    </source>
</evidence>
<evidence type="ECO:0000256" key="6">
    <source>
        <dbReference type="ARBA" id="ARBA00022989"/>
    </source>
</evidence>
<organism evidence="14 15">
    <name type="scientific">Anaeramoeba ignava</name>
    <name type="common">Anaerobic marine amoeba</name>
    <dbReference type="NCBI Taxonomy" id="1746090"/>
    <lineage>
        <taxon>Eukaryota</taxon>
        <taxon>Metamonada</taxon>
        <taxon>Anaeramoebidae</taxon>
        <taxon>Anaeramoeba</taxon>
    </lineage>
</organism>
<dbReference type="GO" id="GO:0048278">
    <property type="term" value="P:vesicle docking"/>
    <property type="evidence" value="ECO:0007669"/>
    <property type="project" value="TreeGrafter"/>
</dbReference>
<keyword evidence="6 12" id="KW-1133">Transmembrane helix</keyword>
<dbReference type="InterPro" id="IPR000727">
    <property type="entry name" value="T_SNARE_dom"/>
</dbReference>
<evidence type="ECO:0000256" key="12">
    <source>
        <dbReference type="SAM" id="Phobius"/>
    </source>
</evidence>
<dbReference type="GO" id="GO:0000149">
    <property type="term" value="F:SNARE binding"/>
    <property type="evidence" value="ECO:0007669"/>
    <property type="project" value="TreeGrafter"/>
</dbReference>
<dbReference type="InterPro" id="IPR006011">
    <property type="entry name" value="Syntaxin_N"/>
</dbReference>
<evidence type="ECO:0000256" key="5">
    <source>
        <dbReference type="ARBA" id="ARBA00022927"/>
    </source>
</evidence>
<keyword evidence="8 11" id="KW-0175">Coiled coil</keyword>
<dbReference type="GO" id="GO:0006906">
    <property type="term" value="P:vesicle fusion"/>
    <property type="evidence" value="ECO:0007669"/>
    <property type="project" value="TreeGrafter"/>
</dbReference>
<dbReference type="CDD" id="cd15845">
    <property type="entry name" value="SNARE_syntaxin16"/>
    <property type="match status" value="1"/>
</dbReference>
<evidence type="ECO:0000256" key="10">
    <source>
        <dbReference type="RuleBase" id="RU003858"/>
    </source>
</evidence>
<feature type="domain" description="T-SNARE coiled-coil homology" evidence="13">
    <location>
        <begin position="218"/>
        <end position="280"/>
    </location>
</feature>
<dbReference type="InterPro" id="IPR006012">
    <property type="entry name" value="Syntaxin/epimorphin_CS"/>
</dbReference>
<evidence type="ECO:0000259" key="13">
    <source>
        <dbReference type="PROSITE" id="PS50192"/>
    </source>
</evidence>
<keyword evidence="7" id="KW-0333">Golgi apparatus</keyword>
<keyword evidence="3" id="KW-0813">Transport</keyword>
<dbReference type="PROSITE" id="PS50192">
    <property type="entry name" value="T_SNARE"/>
    <property type="match status" value="1"/>
</dbReference>
<dbReference type="OMA" id="DFRRCHA"/>
<evidence type="ECO:0000313" key="14">
    <source>
        <dbReference type="EMBL" id="KAJ5073534.1"/>
    </source>
</evidence>
<dbReference type="Gene3D" id="1.20.58.70">
    <property type="match status" value="1"/>
</dbReference>
<keyword evidence="5" id="KW-0653">Protein transport</keyword>
<dbReference type="GO" id="GO:0006886">
    <property type="term" value="P:intracellular protein transport"/>
    <property type="evidence" value="ECO:0007669"/>
    <property type="project" value="InterPro"/>
</dbReference>
<dbReference type="InterPro" id="IPR045242">
    <property type="entry name" value="Syntaxin"/>
</dbReference>
<feature type="transmembrane region" description="Helical" evidence="12">
    <location>
        <begin position="289"/>
        <end position="309"/>
    </location>
</feature>
<feature type="coiled-coil region" evidence="11">
    <location>
        <begin position="221"/>
        <end position="286"/>
    </location>
</feature>
<dbReference type="PROSITE" id="PS00914">
    <property type="entry name" value="SYNTAXIN"/>
    <property type="match status" value="1"/>
</dbReference>
<evidence type="ECO:0000256" key="2">
    <source>
        <dbReference type="ARBA" id="ARBA00009063"/>
    </source>
</evidence>
<protein>
    <submittedName>
        <fullName evidence="14">Syntaxin-16</fullName>
    </submittedName>
</protein>
<dbReference type="Proteomes" id="UP001149090">
    <property type="component" value="Unassembled WGS sequence"/>
</dbReference>
<evidence type="ECO:0000256" key="1">
    <source>
        <dbReference type="ARBA" id="ARBA00004409"/>
    </source>
</evidence>
<reference evidence="14" key="1">
    <citation type="submission" date="2022-10" db="EMBL/GenBank/DDBJ databases">
        <title>Novel sulphate-reducing endosymbionts in the free-living metamonad Anaeramoeba.</title>
        <authorList>
            <person name="Jerlstrom-Hultqvist J."/>
            <person name="Cepicka I."/>
            <person name="Gallot-Lavallee L."/>
            <person name="Salas-Leiva D."/>
            <person name="Curtis B.A."/>
            <person name="Zahonova K."/>
            <person name="Pipaliya S."/>
            <person name="Dacks J."/>
            <person name="Roger A.J."/>
        </authorList>
    </citation>
    <scope>NUCLEOTIDE SEQUENCE</scope>
    <source>
        <strain evidence="14">BMAN</strain>
    </source>
</reference>
<dbReference type="GO" id="GO:0031201">
    <property type="term" value="C:SNARE complex"/>
    <property type="evidence" value="ECO:0007669"/>
    <property type="project" value="TreeGrafter"/>
</dbReference>
<comment type="subcellular location">
    <subcellularLocation>
        <location evidence="1">Golgi apparatus membrane</location>
        <topology evidence="1">Single-pass type IV membrane protein</topology>
    </subcellularLocation>
</comment>
<comment type="similarity">
    <text evidence="2 10">Belongs to the syntaxin family.</text>
</comment>
<name>A0A9Q0LJG1_ANAIG</name>
<dbReference type="OrthoDB" id="10251371at2759"/>
<dbReference type="GO" id="GO:0005484">
    <property type="term" value="F:SNAP receptor activity"/>
    <property type="evidence" value="ECO:0007669"/>
    <property type="project" value="InterPro"/>
</dbReference>
<dbReference type="GO" id="GO:0000139">
    <property type="term" value="C:Golgi membrane"/>
    <property type="evidence" value="ECO:0007669"/>
    <property type="project" value="UniProtKB-SubCell"/>
</dbReference>
<dbReference type="EMBL" id="JAPDFW010000074">
    <property type="protein sequence ID" value="KAJ5073534.1"/>
    <property type="molecule type" value="Genomic_DNA"/>
</dbReference>
<dbReference type="Pfam" id="PF05739">
    <property type="entry name" value="SNARE"/>
    <property type="match status" value="1"/>
</dbReference>
<evidence type="ECO:0000256" key="11">
    <source>
        <dbReference type="SAM" id="Coils"/>
    </source>
</evidence>
<evidence type="ECO:0000256" key="7">
    <source>
        <dbReference type="ARBA" id="ARBA00023034"/>
    </source>
</evidence>
<keyword evidence="9 12" id="KW-0472">Membrane</keyword>
<dbReference type="AlphaFoldDB" id="A0A9Q0LJG1"/>
<dbReference type="SMART" id="SM00397">
    <property type="entry name" value="t_SNARE"/>
    <property type="match status" value="1"/>
</dbReference>
<keyword evidence="4 12" id="KW-0812">Transmembrane</keyword>
<evidence type="ECO:0000256" key="4">
    <source>
        <dbReference type="ARBA" id="ARBA00022692"/>
    </source>
</evidence>
<comment type="caution">
    <text evidence="14">The sequence shown here is derived from an EMBL/GenBank/DDBJ whole genome shotgun (WGS) entry which is preliminary data.</text>
</comment>
<evidence type="ECO:0000256" key="8">
    <source>
        <dbReference type="ARBA" id="ARBA00023054"/>
    </source>
</evidence>
<dbReference type="SUPFAM" id="SSF47661">
    <property type="entry name" value="t-snare proteins"/>
    <property type="match status" value="1"/>
</dbReference>
<gene>
    <name evidence="14" type="ORF">M0811_08651</name>
</gene>
<dbReference type="PANTHER" id="PTHR19957">
    <property type="entry name" value="SYNTAXIN"/>
    <property type="match status" value="1"/>
</dbReference>
<dbReference type="PANTHER" id="PTHR19957:SF83">
    <property type="entry name" value="SYNTAXIN-16"/>
    <property type="match status" value="1"/>
</dbReference>
<evidence type="ECO:0000256" key="9">
    <source>
        <dbReference type="ARBA" id="ARBA00023136"/>
    </source>
</evidence>
<accession>A0A9Q0LJG1</accession>
<proteinExistence type="inferred from homology"/>
<evidence type="ECO:0000256" key="3">
    <source>
        <dbReference type="ARBA" id="ARBA00022448"/>
    </source>
</evidence>
<keyword evidence="15" id="KW-1185">Reference proteome</keyword>
<dbReference type="InterPro" id="IPR010989">
    <property type="entry name" value="SNARE"/>
</dbReference>
<sequence length="312" mass="36458">MATRNLTVIFFKLRDSFGAVYQQPFQIDKDPLIEMNEIQNGEFKPNTKDEISLSLPPRYVDTVEEVQFEISEIEKKLVTLEDLHGKQLTPDFEDDVDTEQNIEILTDKISRMFISCEKKIREIGPISSMKQKQLSSEEMMKRNMQISLATKLQELTAKFRKQQSFYLKELKSQEEKHKNYFPQTKTNLIEEPESQDDEVIINDKGFTNAQKLKVKTNMDIINEREQEIEKIARSINDLAEMFKELSILVIDQGTMIDRIDYNIEQVVEAVEEALQENEKANKYQKRSRLTLCIICMIVVVFAMVVVLIIRKS</sequence>
<dbReference type="SMART" id="SM00503">
    <property type="entry name" value="SynN"/>
    <property type="match status" value="1"/>
</dbReference>